<dbReference type="InterPro" id="IPR051218">
    <property type="entry name" value="Sec_MonoDiacylglyc_Lipase"/>
</dbReference>
<evidence type="ECO:0000256" key="2">
    <source>
        <dbReference type="ARBA" id="ARBA00043996"/>
    </source>
</evidence>
<dbReference type="InterPro" id="IPR029058">
    <property type="entry name" value="AB_hydrolase_fold"/>
</dbReference>
<evidence type="ECO:0000259" key="5">
    <source>
        <dbReference type="Pfam" id="PF01764"/>
    </source>
</evidence>
<protein>
    <recommendedName>
        <fullName evidence="5">Fungal lipase-type domain-containing protein</fullName>
    </recommendedName>
</protein>
<dbReference type="OrthoDB" id="426718at2759"/>
<dbReference type="Pfam" id="PF01764">
    <property type="entry name" value="Lipase_3"/>
    <property type="match status" value="1"/>
</dbReference>
<dbReference type="EMBL" id="KV425588">
    <property type="protein sequence ID" value="KZT23165.1"/>
    <property type="molecule type" value="Genomic_DNA"/>
</dbReference>
<dbReference type="AlphaFoldDB" id="A0A165R188"/>
<comment type="catalytic activity">
    <reaction evidence="4">
        <text>a monoacylglycerol + H2O = glycerol + a fatty acid + H(+)</text>
        <dbReference type="Rhea" id="RHEA:15245"/>
        <dbReference type="ChEBI" id="CHEBI:15377"/>
        <dbReference type="ChEBI" id="CHEBI:15378"/>
        <dbReference type="ChEBI" id="CHEBI:17408"/>
        <dbReference type="ChEBI" id="CHEBI:17754"/>
        <dbReference type="ChEBI" id="CHEBI:28868"/>
    </reaction>
</comment>
<reference evidence="6 7" key="1">
    <citation type="journal article" date="2016" name="Mol. Biol. Evol.">
        <title>Comparative Genomics of Early-Diverging Mushroom-Forming Fungi Provides Insights into the Origins of Lignocellulose Decay Capabilities.</title>
        <authorList>
            <person name="Nagy L.G."/>
            <person name="Riley R."/>
            <person name="Tritt A."/>
            <person name="Adam C."/>
            <person name="Daum C."/>
            <person name="Floudas D."/>
            <person name="Sun H."/>
            <person name="Yadav J.S."/>
            <person name="Pangilinan J."/>
            <person name="Larsson K.H."/>
            <person name="Matsuura K."/>
            <person name="Barry K."/>
            <person name="Labutti K."/>
            <person name="Kuo R."/>
            <person name="Ohm R.A."/>
            <person name="Bhattacharya S.S."/>
            <person name="Shirouzu T."/>
            <person name="Yoshinaga Y."/>
            <person name="Martin F.M."/>
            <person name="Grigoriev I.V."/>
            <person name="Hibbett D.S."/>
        </authorList>
    </citation>
    <scope>NUCLEOTIDE SEQUENCE [LARGE SCALE GENOMIC DNA]</scope>
    <source>
        <strain evidence="6 7">HHB14362 ss-1</strain>
    </source>
</reference>
<name>A0A165R188_9AGAM</name>
<comment type="catalytic activity">
    <reaction evidence="3">
        <text>a diacylglycerol + H2O = a monoacylglycerol + a fatty acid + H(+)</text>
        <dbReference type="Rhea" id="RHEA:32731"/>
        <dbReference type="ChEBI" id="CHEBI:15377"/>
        <dbReference type="ChEBI" id="CHEBI:15378"/>
        <dbReference type="ChEBI" id="CHEBI:17408"/>
        <dbReference type="ChEBI" id="CHEBI:18035"/>
        <dbReference type="ChEBI" id="CHEBI:28868"/>
    </reaction>
</comment>
<dbReference type="SUPFAM" id="SSF53474">
    <property type="entry name" value="alpha/beta-Hydrolases"/>
    <property type="match status" value="1"/>
</dbReference>
<evidence type="ECO:0000256" key="3">
    <source>
        <dbReference type="ARBA" id="ARBA00047591"/>
    </source>
</evidence>
<sequence>MTALNSLEIRYTRLRSELLLQHVRQLSQIPDNYKLDTDFPSGPWDPDRISVQILKEWTRQAQQQFEKAVAQQVFGQKGTISWENAVVTFLESAAMYLRDTTMVTAAIKEAKEGNVEKAIEYLEKSDAEIKEIAEFWGFDYVTICDLIDTAPDGHCFVVGPFCGAFSNKDKKKPFIGIAFKGTTRLRELLTDIDREPMETGSTSILWDTKVSKGPFSGLFGTYGDWGAPMDHIVVFIQKSTSLLPEGSPQLISHSTGHSLGASYGTLCHAQLLLYYSTKPVEWVPGDLYTYGSPRIGENSFSLQLQTALKSAPGSTWRIVNQNDTIAVLVPVPRHLIGFLPAQDDQRIYIHADTAYRISNTACPVLMNSEIGQDPGPAPMTPDYLRDPQHIADHFTPQYWPALLVANGIRIYV</sequence>
<dbReference type="Proteomes" id="UP000076761">
    <property type="component" value="Unassembled WGS sequence"/>
</dbReference>
<proteinExistence type="inferred from homology"/>
<keyword evidence="1" id="KW-1015">Disulfide bond</keyword>
<dbReference type="GO" id="GO:0006629">
    <property type="term" value="P:lipid metabolic process"/>
    <property type="evidence" value="ECO:0007669"/>
    <property type="project" value="InterPro"/>
</dbReference>
<dbReference type="InParanoid" id="A0A165R188"/>
<dbReference type="Gene3D" id="3.40.50.1820">
    <property type="entry name" value="alpha/beta hydrolase"/>
    <property type="match status" value="1"/>
</dbReference>
<dbReference type="InterPro" id="IPR002921">
    <property type="entry name" value="Fungal_lipase-type"/>
</dbReference>
<gene>
    <name evidence="6" type="ORF">NEOLEDRAFT_1180377</name>
</gene>
<evidence type="ECO:0000256" key="1">
    <source>
        <dbReference type="ARBA" id="ARBA00023157"/>
    </source>
</evidence>
<feature type="domain" description="Fungal lipase-type" evidence="5">
    <location>
        <begin position="177"/>
        <end position="329"/>
    </location>
</feature>
<accession>A0A165R188</accession>
<organism evidence="6 7">
    <name type="scientific">Neolentinus lepideus HHB14362 ss-1</name>
    <dbReference type="NCBI Taxonomy" id="1314782"/>
    <lineage>
        <taxon>Eukaryota</taxon>
        <taxon>Fungi</taxon>
        <taxon>Dikarya</taxon>
        <taxon>Basidiomycota</taxon>
        <taxon>Agaricomycotina</taxon>
        <taxon>Agaricomycetes</taxon>
        <taxon>Gloeophyllales</taxon>
        <taxon>Gloeophyllaceae</taxon>
        <taxon>Neolentinus</taxon>
    </lineage>
</organism>
<evidence type="ECO:0000256" key="4">
    <source>
        <dbReference type="ARBA" id="ARBA00048461"/>
    </source>
</evidence>
<evidence type="ECO:0000313" key="6">
    <source>
        <dbReference type="EMBL" id="KZT23165.1"/>
    </source>
</evidence>
<keyword evidence="7" id="KW-1185">Reference proteome</keyword>
<evidence type="ECO:0000313" key="7">
    <source>
        <dbReference type="Proteomes" id="UP000076761"/>
    </source>
</evidence>
<comment type="similarity">
    <text evidence="2">Belongs to the AB hydrolase superfamily. Lipase family. Class 3 subfamily.</text>
</comment>
<dbReference type="PANTHER" id="PTHR45856">
    <property type="entry name" value="ALPHA/BETA-HYDROLASES SUPERFAMILY PROTEIN"/>
    <property type="match status" value="1"/>
</dbReference>
<dbReference type="PANTHER" id="PTHR45856:SF24">
    <property type="entry name" value="FUNGAL LIPASE-LIKE DOMAIN-CONTAINING PROTEIN"/>
    <property type="match status" value="1"/>
</dbReference>